<dbReference type="Pfam" id="PF17246">
    <property type="entry name" value="CDC24_OB1"/>
    <property type="match status" value="1"/>
</dbReference>
<dbReference type="Gramene" id="CDY43426">
    <property type="protein sequence ID" value="CDY43426"/>
    <property type="gene ID" value="GSBRNA2T00076645001"/>
</dbReference>
<dbReference type="AlphaFoldDB" id="A0A078I0S0"/>
<evidence type="ECO:0000313" key="2">
    <source>
        <dbReference type="EMBL" id="CAF1983005.1"/>
    </source>
</evidence>
<evidence type="ECO:0000259" key="1">
    <source>
        <dbReference type="Pfam" id="PF17246"/>
    </source>
</evidence>
<reference evidence="3" key="2">
    <citation type="submission" date="2014-06" db="EMBL/GenBank/DDBJ databases">
        <authorList>
            <person name="Genoscope - CEA"/>
        </authorList>
    </citation>
    <scope>NUCLEOTIDE SEQUENCE</scope>
</reference>
<evidence type="ECO:0000313" key="4">
    <source>
        <dbReference type="Proteomes" id="UP000028999"/>
    </source>
</evidence>
<organism evidence="3 4">
    <name type="scientific">Brassica napus</name>
    <name type="common">Rape</name>
    <dbReference type="NCBI Taxonomy" id="3708"/>
    <lineage>
        <taxon>Eukaryota</taxon>
        <taxon>Viridiplantae</taxon>
        <taxon>Streptophyta</taxon>
        <taxon>Embryophyta</taxon>
        <taxon>Tracheophyta</taxon>
        <taxon>Spermatophyta</taxon>
        <taxon>Magnoliopsida</taxon>
        <taxon>eudicotyledons</taxon>
        <taxon>Gunneridae</taxon>
        <taxon>Pentapetalae</taxon>
        <taxon>rosids</taxon>
        <taxon>malvids</taxon>
        <taxon>Brassicales</taxon>
        <taxon>Brassicaceae</taxon>
        <taxon>Brassiceae</taxon>
        <taxon>Brassica</taxon>
    </lineage>
</organism>
<dbReference type="EMBL" id="LK032556">
    <property type="protein sequence ID" value="CDY43426.1"/>
    <property type="molecule type" value="Genomic_DNA"/>
</dbReference>
<feature type="domain" description="Cell division control protein 24 OB" evidence="1">
    <location>
        <begin position="10"/>
        <end position="91"/>
    </location>
</feature>
<dbReference type="Proteomes" id="UP000028999">
    <property type="component" value="Unassembled WGS sequence"/>
</dbReference>
<gene>
    <name evidence="3" type="primary">BnaC07g14930D</name>
    <name evidence="2" type="ORF">DARMORV10_C07P23550.1</name>
    <name evidence="3" type="ORF">GSBRNA2T00076645001</name>
</gene>
<dbReference type="PaxDb" id="3708-A0A078I0S0"/>
<sequence>MAEASGPGWGWIAYSSGVTAAILLSELSQVNVEDGTRIIKIYKEYMSKPCILDDFKFYETRQKMIRDKKIKQKKQASTYTMLKTLCCSSETRQKMSKRFVVPLIHFNLFYYVLFDKKICNFNKSYLIFFLRTLK</sequence>
<dbReference type="STRING" id="3708.A0A078I0S0"/>
<protein>
    <submittedName>
        <fullName evidence="2">(rape) hypothetical protein</fullName>
    </submittedName>
    <submittedName>
        <fullName evidence="3">BnaC07g14930D protein</fullName>
    </submittedName>
</protein>
<evidence type="ECO:0000313" key="3">
    <source>
        <dbReference type="EMBL" id="CDY43426.1"/>
    </source>
</evidence>
<dbReference type="InterPro" id="IPR035201">
    <property type="entry name" value="Cdc24_OB1"/>
</dbReference>
<dbReference type="Proteomes" id="UP001295469">
    <property type="component" value="Chromosome C07"/>
</dbReference>
<name>A0A078I0S0_BRANA</name>
<reference evidence="3 4" key="1">
    <citation type="journal article" date="2014" name="Science">
        <title>Plant genetics. Early allopolyploid evolution in the post-Neolithic Brassica napus oilseed genome.</title>
        <authorList>
            <person name="Chalhoub B."/>
            <person name="Denoeud F."/>
            <person name="Liu S."/>
            <person name="Parkin I.A."/>
            <person name="Tang H."/>
            <person name="Wang X."/>
            <person name="Chiquet J."/>
            <person name="Belcram H."/>
            <person name="Tong C."/>
            <person name="Samans B."/>
            <person name="Correa M."/>
            <person name="Da Silva C."/>
            <person name="Just J."/>
            <person name="Falentin C."/>
            <person name="Koh C.S."/>
            <person name="Le Clainche I."/>
            <person name="Bernard M."/>
            <person name="Bento P."/>
            <person name="Noel B."/>
            <person name="Labadie K."/>
            <person name="Alberti A."/>
            <person name="Charles M."/>
            <person name="Arnaud D."/>
            <person name="Guo H."/>
            <person name="Daviaud C."/>
            <person name="Alamery S."/>
            <person name="Jabbari K."/>
            <person name="Zhao M."/>
            <person name="Edger P.P."/>
            <person name="Chelaifa H."/>
            <person name="Tack D."/>
            <person name="Lassalle G."/>
            <person name="Mestiri I."/>
            <person name="Schnel N."/>
            <person name="Le Paslier M.C."/>
            <person name="Fan G."/>
            <person name="Renault V."/>
            <person name="Bayer P.E."/>
            <person name="Golicz A.A."/>
            <person name="Manoli S."/>
            <person name="Lee T.H."/>
            <person name="Thi V.H."/>
            <person name="Chalabi S."/>
            <person name="Hu Q."/>
            <person name="Fan C."/>
            <person name="Tollenaere R."/>
            <person name="Lu Y."/>
            <person name="Battail C."/>
            <person name="Shen J."/>
            <person name="Sidebottom C.H."/>
            <person name="Wang X."/>
            <person name="Canaguier A."/>
            <person name="Chauveau A."/>
            <person name="Berard A."/>
            <person name="Deniot G."/>
            <person name="Guan M."/>
            <person name="Liu Z."/>
            <person name="Sun F."/>
            <person name="Lim Y.P."/>
            <person name="Lyons E."/>
            <person name="Town C.D."/>
            <person name="Bancroft I."/>
            <person name="Wang X."/>
            <person name="Meng J."/>
            <person name="Ma J."/>
            <person name="Pires J.C."/>
            <person name="King G.J."/>
            <person name="Brunel D."/>
            <person name="Delourme R."/>
            <person name="Renard M."/>
            <person name="Aury J.M."/>
            <person name="Adams K.L."/>
            <person name="Batley J."/>
            <person name="Snowdon R.J."/>
            <person name="Tost J."/>
            <person name="Edwards D."/>
            <person name="Zhou Y."/>
            <person name="Hua W."/>
            <person name="Sharpe A.G."/>
            <person name="Paterson A.H."/>
            <person name="Guan C."/>
            <person name="Wincker P."/>
        </authorList>
    </citation>
    <scope>NUCLEOTIDE SEQUENCE [LARGE SCALE GENOMIC DNA]</scope>
    <source>
        <strain evidence="4">cv. Darmor-bzh</strain>
    </source>
</reference>
<accession>A0A078I0S0</accession>
<dbReference type="EMBL" id="HG994371">
    <property type="protein sequence ID" value="CAF1983005.1"/>
    <property type="molecule type" value="Genomic_DNA"/>
</dbReference>
<keyword evidence="4" id="KW-1185">Reference proteome</keyword>
<reference evidence="2" key="3">
    <citation type="submission" date="2021-01" db="EMBL/GenBank/DDBJ databases">
        <authorList>
            <consortium name="Genoscope - CEA"/>
            <person name="William W."/>
        </authorList>
    </citation>
    <scope>NUCLEOTIDE SEQUENCE</scope>
</reference>
<proteinExistence type="predicted"/>